<comment type="catalytic activity">
    <reaction evidence="10">
        <text>3-hydroxypropanoate + NADP(+) = 3-oxopropanoate + NADPH + H(+)</text>
        <dbReference type="Rhea" id="RHEA:26438"/>
        <dbReference type="ChEBI" id="CHEBI:15378"/>
        <dbReference type="ChEBI" id="CHEBI:16510"/>
        <dbReference type="ChEBI" id="CHEBI:33190"/>
        <dbReference type="ChEBI" id="CHEBI:57783"/>
        <dbReference type="ChEBI" id="CHEBI:58349"/>
        <dbReference type="EC" id="1.1.1.298"/>
    </reaction>
</comment>
<name>A0A0R3KZZ8_9BRAD</name>
<evidence type="ECO:0000256" key="5">
    <source>
        <dbReference type="ARBA" id="ARBA00044059"/>
    </source>
</evidence>
<comment type="function">
    <text evidence="9">NADP-dependent dehydrogenase with broad substrate specificity acting on 3-hydroxy acids. Catalyzes the NADP-dependent oxidation of L-allo-threonine to L-2-amino-3-keto-butyrate, which is spontaneously decarboxylated into aminoacetone. Also acts on D-threonine, L-serine, D-serine, D-3-hydroxyisobutyrate, L-3-hydroxyisobutyrate, D-glycerate and L-glycerate. Able to catalyze the reduction of the malonic semialdehyde to 3-hydroxypropionic acid. YdfG is apparently supplementing RutE, the presumed malonic semialdehyde reductase involved in pyrimidine degradation since both are able to detoxify malonic semialdehyde.</text>
</comment>
<dbReference type="GO" id="GO:0035527">
    <property type="term" value="F:3-hydroxypropionate dehydrogenase (NADP+) activity"/>
    <property type="evidence" value="ECO:0007669"/>
    <property type="project" value="UniProtKB-EC"/>
</dbReference>
<dbReference type="PANTHER" id="PTHR43086:SF3">
    <property type="entry name" value="NADP-DEPENDENT 3-HYDROXY ACID DEHYDROGENASE YDFG"/>
    <property type="match status" value="1"/>
</dbReference>
<dbReference type="Proteomes" id="UP000051913">
    <property type="component" value="Unassembled WGS sequence"/>
</dbReference>
<evidence type="ECO:0000313" key="12">
    <source>
        <dbReference type="EMBL" id="KRR04550.1"/>
    </source>
</evidence>
<accession>A0A0R3KZZ8</accession>
<evidence type="ECO:0000256" key="8">
    <source>
        <dbReference type="ARBA" id="ARBA00044349"/>
    </source>
</evidence>
<evidence type="ECO:0000256" key="9">
    <source>
        <dbReference type="ARBA" id="ARBA00045650"/>
    </source>
</evidence>
<evidence type="ECO:0000256" key="11">
    <source>
        <dbReference type="RuleBase" id="RU000363"/>
    </source>
</evidence>
<evidence type="ECO:0000256" key="4">
    <source>
        <dbReference type="ARBA" id="ARBA00044050"/>
    </source>
</evidence>
<dbReference type="EC" id="1.1.1.381" evidence="5"/>
<reference evidence="12 13" key="1">
    <citation type="submission" date="2014-03" db="EMBL/GenBank/DDBJ databases">
        <title>Bradyrhizobium valentinum sp. nov., isolated from effective nodules of Lupinus mariae-josephae, a lupine endemic of basic-lime soils in Eastern Spain.</title>
        <authorList>
            <person name="Duran D."/>
            <person name="Rey L."/>
            <person name="Navarro A."/>
            <person name="Busquets A."/>
            <person name="Imperial J."/>
            <person name="Ruiz-Argueso T."/>
        </authorList>
    </citation>
    <scope>NUCLEOTIDE SEQUENCE [LARGE SCALE GENOMIC DNA]</scope>
    <source>
        <strain evidence="12 13">LmjM3</strain>
    </source>
</reference>
<sequence length="267" mass="28869">MRNHHRFAVVTGASSGIGVAYAERMAERGYDLILIARRRDRLEDVAKRITTKATRAVEIVTADLADAKDLSRIEALITEREDIDVLINNAGLGALGPTSQVTADALENLIKINILALTRLTHAALPGFLRRNSGTIINIASMIAVMPTPSGAGYSGSKAYVLNFTRSLQMELAKTSIIIQAVLPGPVRTEFFEASGLAAAPFPNELFMSAEQLVDTALQALDQGELVCFPSLENASLWTGFEDARIALSRALMQSGRPATRYLEKAQ</sequence>
<gene>
    <name evidence="12" type="ORF">CP49_10940</name>
</gene>
<dbReference type="RefSeq" id="WP_057852126.1">
    <property type="nucleotide sequence ID" value="NZ_LLXX01000124.1"/>
</dbReference>
<dbReference type="InterPro" id="IPR002347">
    <property type="entry name" value="SDR_fam"/>
</dbReference>
<evidence type="ECO:0000256" key="7">
    <source>
        <dbReference type="ARBA" id="ARBA00044271"/>
    </source>
</evidence>
<evidence type="ECO:0000256" key="10">
    <source>
        <dbReference type="ARBA" id="ARBA00047274"/>
    </source>
</evidence>
<dbReference type="AlphaFoldDB" id="A0A0R3KZZ8"/>
<keyword evidence="13" id="KW-1185">Reference proteome</keyword>
<protein>
    <recommendedName>
        <fullName evidence="6">NADP-dependent 3-hydroxy acid dehydrogenase YdfG</fullName>
        <ecNumber evidence="4">1.1.1.298</ecNumber>
        <ecNumber evidence="5">1.1.1.381</ecNumber>
    </recommendedName>
    <alternativeName>
        <fullName evidence="8">L-allo-threonine dehydrogenase</fullName>
    </alternativeName>
    <alternativeName>
        <fullName evidence="7">Malonic semialdehyde reductase</fullName>
    </alternativeName>
</protein>
<dbReference type="InterPro" id="IPR020904">
    <property type="entry name" value="Sc_DH/Rdtase_CS"/>
</dbReference>
<comment type="caution">
    <text evidence="12">The sequence shown here is derived from an EMBL/GenBank/DDBJ whole genome shotgun (WGS) entry which is preliminary data.</text>
</comment>
<dbReference type="PROSITE" id="PS00061">
    <property type="entry name" value="ADH_SHORT"/>
    <property type="match status" value="1"/>
</dbReference>
<dbReference type="PIRSF" id="PIRSF000126">
    <property type="entry name" value="11-beta-HSD1"/>
    <property type="match status" value="1"/>
</dbReference>
<dbReference type="EMBL" id="LLXX01000124">
    <property type="protein sequence ID" value="KRR04550.1"/>
    <property type="molecule type" value="Genomic_DNA"/>
</dbReference>
<evidence type="ECO:0000256" key="2">
    <source>
        <dbReference type="ARBA" id="ARBA00023002"/>
    </source>
</evidence>
<dbReference type="InterPro" id="IPR036291">
    <property type="entry name" value="NAD(P)-bd_dom_sf"/>
</dbReference>
<evidence type="ECO:0000256" key="1">
    <source>
        <dbReference type="ARBA" id="ARBA00006484"/>
    </source>
</evidence>
<dbReference type="SUPFAM" id="SSF51735">
    <property type="entry name" value="NAD(P)-binding Rossmann-fold domains"/>
    <property type="match status" value="1"/>
</dbReference>
<organism evidence="12 13">
    <name type="scientific">Bradyrhizobium valentinum</name>
    <dbReference type="NCBI Taxonomy" id="1518501"/>
    <lineage>
        <taxon>Bacteria</taxon>
        <taxon>Pseudomonadati</taxon>
        <taxon>Pseudomonadota</taxon>
        <taxon>Alphaproteobacteria</taxon>
        <taxon>Hyphomicrobiales</taxon>
        <taxon>Nitrobacteraceae</taxon>
        <taxon>Bradyrhizobium</taxon>
    </lineage>
</organism>
<evidence type="ECO:0000313" key="13">
    <source>
        <dbReference type="Proteomes" id="UP000051913"/>
    </source>
</evidence>
<dbReference type="Pfam" id="PF00106">
    <property type="entry name" value="adh_short"/>
    <property type="match status" value="1"/>
</dbReference>
<dbReference type="PRINTS" id="PR00080">
    <property type="entry name" value="SDRFAMILY"/>
</dbReference>
<proteinExistence type="inferred from homology"/>
<dbReference type="EC" id="1.1.1.298" evidence="4"/>
<dbReference type="Gene3D" id="3.40.50.720">
    <property type="entry name" value="NAD(P)-binding Rossmann-like Domain"/>
    <property type="match status" value="1"/>
</dbReference>
<keyword evidence="2" id="KW-0560">Oxidoreductase</keyword>
<comment type="catalytic activity">
    <reaction evidence="3">
        <text>L-allo-threonine + NADP(+) = aminoacetone + CO2 + NADPH</text>
        <dbReference type="Rhea" id="RHEA:43524"/>
        <dbReference type="ChEBI" id="CHEBI:16526"/>
        <dbReference type="ChEBI" id="CHEBI:57783"/>
        <dbReference type="ChEBI" id="CHEBI:58320"/>
        <dbReference type="ChEBI" id="CHEBI:58349"/>
        <dbReference type="ChEBI" id="CHEBI:58585"/>
        <dbReference type="EC" id="1.1.1.381"/>
    </reaction>
</comment>
<comment type="similarity">
    <text evidence="1 11">Belongs to the short-chain dehydrogenases/reductases (SDR) family.</text>
</comment>
<dbReference type="OrthoDB" id="9810734at2"/>
<dbReference type="PANTHER" id="PTHR43086">
    <property type="entry name" value="VERY-LONG-CHAIN 3-OXOOACYL-COA REDUCTASE"/>
    <property type="match status" value="1"/>
</dbReference>
<evidence type="ECO:0000256" key="6">
    <source>
        <dbReference type="ARBA" id="ARBA00044065"/>
    </source>
</evidence>
<dbReference type="PRINTS" id="PR00081">
    <property type="entry name" value="GDHRDH"/>
</dbReference>
<evidence type="ECO:0000256" key="3">
    <source>
        <dbReference type="ARBA" id="ARBA00043812"/>
    </source>
</evidence>
<dbReference type="STRING" id="1518501.CQ10_04565"/>